<evidence type="ECO:0000313" key="2">
    <source>
        <dbReference type="EMBL" id="SDM46341.1"/>
    </source>
</evidence>
<dbReference type="PANTHER" id="PTHR22916">
    <property type="entry name" value="GLYCOSYLTRANSFERASE"/>
    <property type="match status" value="1"/>
</dbReference>
<proteinExistence type="predicted"/>
<keyword evidence="2" id="KW-0808">Transferase</keyword>
<dbReference type="SUPFAM" id="SSF53448">
    <property type="entry name" value="Nucleotide-diphospho-sugar transferases"/>
    <property type="match status" value="1"/>
</dbReference>
<keyword evidence="3" id="KW-1185">Reference proteome</keyword>
<accession>A0A1G9TF06</accession>
<dbReference type="RefSeq" id="WP_074520625.1">
    <property type="nucleotide sequence ID" value="NZ_FNHZ01000001.1"/>
</dbReference>
<protein>
    <submittedName>
        <fullName evidence="2">Glycosyltransferase involved in cell wall bisynthesis</fullName>
    </submittedName>
</protein>
<dbReference type="CDD" id="cd00761">
    <property type="entry name" value="Glyco_tranf_GTA_type"/>
    <property type="match status" value="1"/>
</dbReference>
<evidence type="ECO:0000259" key="1">
    <source>
        <dbReference type="Pfam" id="PF00535"/>
    </source>
</evidence>
<dbReference type="Proteomes" id="UP000187651">
    <property type="component" value="Unassembled WGS sequence"/>
</dbReference>
<dbReference type="Gene3D" id="3.90.550.10">
    <property type="entry name" value="Spore Coat Polysaccharide Biosynthesis Protein SpsA, Chain A"/>
    <property type="match status" value="1"/>
</dbReference>
<feature type="domain" description="Glycosyltransferase 2-like" evidence="1">
    <location>
        <begin position="3"/>
        <end position="170"/>
    </location>
</feature>
<organism evidence="2 3">
    <name type="scientific">Lachnospira pectinoschiza</name>
    <dbReference type="NCBI Taxonomy" id="28052"/>
    <lineage>
        <taxon>Bacteria</taxon>
        <taxon>Bacillati</taxon>
        <taxon>Bacillota</taxon>
        <taxon>Clostridia</taxon>
        <taxon>Lachnospirales</taxon>
        <taxon>Lachnospiraceae</taxon>
        <taxon>Lachnospira</taxon>
    </lineage>
</organism>
<name>A0A1G9TF06_9FIRM</name>
<dbReference type="PANTHER" id="PTHR22916:SF3">
    <property type="entry name" value="UDP-GLCNAC:BETAGAL BETA-1,3-N-ACETYLGLUCOSAMINYLTRANSFERASE-LIKE PROTEIN 1"/>
    <property type="match status" value="1"/>
</dbReference>
<gene>
    <name evidence="2" type="ORF">SAMN05216544_0332</name>
</gene>
<dbReference type="Pfam" id="PF00535">
    <property type="entry name" value="Glycos_transf_2"/>
    <property type="match status" value="1"/>
</dbReference>
<evidence type="ECO:0000313" key="3">
    <source>
        <dbReference type="Proteomes" id="UP000187651"/>
    </source>
</evidence>
<reference evidence="3" key="1">
    <citation type="submission" date="2016-10" db="EMBL/GenBank/DDBJ databases">
        <authorList>
            <person name="Varghese N."/>
            <person name="Submissions S."/>
        </authorList>
    </citation>
    <scope>NUCLEOTIDE SEQUENCE [LARGE SCALE GENOMIC DNA]</scope>
    <source>
        <strain evidence="3">M83</strain>
    </source>
</reference>
<sequence>MISILIPIYNSEKYLEELFESIKAQTFTDFEVIMIDDGSIDSTANICKKWTSTDSRFKYFYKENSGYSKTRNYALDKATGDYVFFIDSDDFMSPQTLEFLYETLTKNNLDLVACYENDFKDGSKPEIISYDAPTIKHFLNNKDYLTTLTYEDLVIARIWNKLYKRSILKDIVFRECVMEDRIFNIELSKRITKGAILDNKLIYHRFHENSVMTTVSKDIYEGMYLACKEHIVYAKRLISDEREFKGINEALISLLNRFAAGAHAEGFLEEERKLRSLLMSFYKENGLNKLTLKLFLQIYLYPIWRDRSLRKNHIWIGGRNMNKH</sequence>
<dbReference type="EMBL" id="FNHZ01000001">
    <property type="protein sequence ID" value="SDM46341.1"/>
    <property type="molecule type" value="Genomic_DNA"/>
</dbReference>
<dbReference type="GO" id="GO:0016758">
    <property type="term" value="F:hexosyltransferase activity"/>
    <property type="evidence" value="ECO:0007669"/>
    <property type="project" value="UniProtKB-ARBA"/>
</dbReference>
<dbReference type="InterPro" id="IPR001173">
    <property type="entry name" value="Glyco_trans_2-like"/>
</dbReference>
<dbReference type="InterPro" id="IPR029044">
    <property type="entry name" value="Nucleotide-diphossugar_trans"/>
</dbReference>
<dbReference type="AlphaFoldDB" id="A0A1G9TF06"/>